<protein>
    <submittedName>
        <fullName evidence="2">RHS repeat-associated core domain-containing protein</fullName>
    </submittedName>
</protein>
<dbReference type="GO" id="GO:0008237">
    <property type="term" value="F:metallopeptidase activity"/>
    <property type="evidence" value="ECO:0007669"/>
    <property type="project" value="InterPro"/>
</dbReference>
<dbReference type="InterPro" id="IPR022385">
    <property type="entry name" value="Rhs_assc_core"/>
</dbReference>
<proteinExistence type="predicted"/>
<reference evidence="2" key="1">
    <citation type="submission" date="2024-07" db="EMBL/GenBank/DDBJ databases">
        <title>Whole genome sequence of bacterial strains from algal surface.</title>
        <authorList>
            <person name="Kumar P."/>
        </authorList>
    </citation>
    <scope>NUCLEOTIDE SEQUENCE</scope>
    <source>
        <strain evidence="2">PP-1MA</strain>
    </source>
</reference>
<dbReference type="Gene3D" id="2.180.10.10">
    <property type="entry name" value="RHS repeat-associated core"/>
    <property type="match status" value="1"/>
</dbReference>
<dbReference type="EMBL" id="CP165718">
    <property type="protein sequence ID" value="XDV10660.1"/>
    <property type="molecule type" value="Genomic_DNA"/>
</dbReference>
<evidence type="ECO:0000256" key="1">
    <source>
        <dbReference type="SAM" id="MobiDB-lite"/>
    </source>
</evidence>
<dbReference type="SUPFAM" id="SSF55486">
    <property type="entry name" value="Metalloproteases ('zincins'), catalytic domain"/>
    <property type="match status" value="1"/>
</dbReference>
<sequence>MIDGTLMEPGARPRLKNFADYAGISNIGITRRGFTDHLHLDDVELIHMNGRVYDYNLGRFLSVDPVIQSPGNSQSLNPYSYLMNNPLAGTDPTGYSGCGVSQMADSMCPHMTALENATTDTSSKPRQNDSASNTVGNGAQPSELTDLVQRMQVADIGSQNQAPALGYVLSDSQNDKSPTDISNDVYTNINFKGKIKTTVDVKNKAYTLQIKLSVGTNDIEHELLSDYIAGINEHFNIEGTHSNGYKILLKTDVSFSKENPDFYINECPGWCSTANSFRNAGRASLGSTLIELRAPAADRNTAEHEFGHMLGLLHQHNDTKSLLSYAHVEGHERKLTDNDLQRLFQQYRKDGYE</sequence>
<dbReference type="InterPro" id="IPR024079">
    <property type="entry name" value="MetalloPept_cat_dom_sf"/>
</dbReference>
<name>A0AB39XB07_9GAMM</name>
<dbReference type="AlphaFoldDB" id="A0AB39XB07"/>
<dbReference type="NCBIfam" id="TIGR03696">
    <property type="entry name" value="Rhs_assc_core"/>
    <property type="match status" value="1"/>
</dbReference>
<organism evidence="2">
    <name type="scientific">Pseudidiomarina sp. PP-1MA</name>
    <dbReference type="NCBI Taxonomy" id="3237706"/>
    <lineage>
        <taxon>Bacteria</taxon>
        <taxon>Pseudomonadati</taxon>
        <taxon>Pseudomonadota</taxon>
        <taxon>Gammaproteobacteria</taxon>
        <taxon>Alteromonadales</taxon>
        <taxon>Idiomarinaceae</taxon>
        <taxon>Pseudidiomarina</taxon>
    </lineage>
</organism>
<dbReference type="Gene3D" id="3.40.390.10">
    <property type="entry name" value="Collagenase (Catalytic Domain)"/>
    <property type="match status" value="1"/>
</dbReference>
<accession>A0AB39XB07</accession>
<feature type="region of interest" description="Disordered" evidence="1">
    <location>
        <begin position="116"/>
        <end position="141"/>
    </location>
</feature>
<gene>
    <name evidence="2" type="ORF">AB8S08_05645</name>
</gene>
<evidence type="ECO:0000313" key="2">
    <source>
        <dbReference type="EMBL" id="XDV10660.1"/>
    </source>
</evidence>